<dbReference type="SUPFAM" id="SSF49265">
    <property type="entry name" value="Fibronectin type III"/>
    <property type="match status" value="1"/>
</dbReference>
<dbReference type="PANTHER" id="PTHR13817">
    <property type="entry name" value="TITIN"/>
    <property type="match status" value="1"/>
</dbReference>
<dbReference type="EMBL" id="KZ309230">
    <property type="protein sequence ID" value="KAG8237814.1"/>
    <property type="molecule type" value="Genomic_DNA"/>
</dbReference>
<dbReference type="Pfam" id="PF00041">
    <property type="entry name" value="fn3"/>
    <property type="match status" value="2"/>
</dbReference>
<dbReference type="CDD" id="cd00063">
    <property type="entry name" value="FN3"/>
    <property type="match status" value="2"/>
</dbReference>
<dbReference type="OrthoDB" id="10056271at2759"/>
<feature type="domain" description="Fibronectin type-III" evidence="2">
    <location>
        <begin position="152"/>
        <end position="255"/>
    </location>
</feature>
<keyword evidence="4" id="KW-1185">Reference proteome</keyword>
<gene>
    <name evidence="3" type="ORF">J437_LFUL002422</name>
</gene>
<dbReference type="Gene3D" id="2.60.40.10">
    <property type="entry name" value="Immunoglobulins"/>
    <property type="match status" value="2"/>
</dbReference>
<reference evidence="3" key="1">
    <citation type="submission" date="2013-04" db="EMBL/GenBank/DDBJ databases">
        <authorList>
            <person name="Qu J."/>
            <person name="Murali S.C."/>
            <person name="Bandaranaike D."/>
            <person name="Bellair M."/>
            <person name="Blankenburg K."/>
            <person name="Chao H."/>
            <person name="Dinh H."/>
            <person name="Doddapaneni H."/>
            <person name="Downs B."/>
            <person name="Dugan-Rocha S."/>
            <person name="Elkadiri S."/>
            <person name="Gnanaolivu R.D."/>
            <person name="Hernandez B."/>
            <person name="Javaid M."/>
            <person name="Jayaseelan J.C."/>
            <person name="Lee S."/>
            <person name="Li M."/>
            <person name="Ming W."/>
            <person name="Munidasa M."/>
            <person name="Muniz J."/>
            <person name="Nguyen L."/>
            <person name="Ongeri F."/>
            <person name="Osuji N."/>
            <person name="Pu L.-L."/>
            <person name="Puazo M."/>
            <person name="Qu C."/>
            <person name="Quiroz J."/>
            <person name="Raj R."/>
            <person name="Weissenberger G."/>
            <person name="Xin Y."/>
            <person name="Zou X."/>
            <person name="Han Y."/>
            <person name="Richards S."/>
            <person name="Worley K."/>
            <person name="Muzny D."/>
            <person name="Gibbs R."/>
        </authorList>
    </citation>
    <scope>NUCLEOTIDE SEQUENCE</scope>
    <source>
        <strain evidence="3">Sampled in the wild</strain>
    </source>
</reference>
<dbReference type="PROSITE" id="PS50853">
    <property type="entry name" value="FN3"/>
    <property type="match status" value="2"/>
</dbReference>
<evidence type="ECO:0000256" key="1">
    <source>
        <dbReference type="ARBA" id="ARBA00022737"/>
    </source>
</evidence>
<comment type="caution">
    <text evidence="3">The sequence shown here is derived from an EMBL/GenBank/DDBJ whole genome shotgun (WGS) entry which is preliminary data.</text>
</comment>
<dbReference type="InterPro" id="IPR003961">
    <property type="entry name" value="FN3_dom"/>
</dbReference>
<organism evidence="3 4">
    <name type="scientific">Ladona fulva</name>
    <name type="common">Scarce chaser dragonfly</name>
    <name type="synonym">Libellula fulva</name>
    <dbReference type="NCBI Taxonomy" id="123851"/>
    <lineage>
        <taxon>Eukaryota</taxon>
        <taxon>Metazoa</taxon>
        <taxon>Ecdysozoa</taxon>
        <taxon>Arthropoda</taxon>
        <taxon>Hexapoda</taxon>
        <taxon>Insecta</taxon>
        <taxon>Pterygota</taxon>
        <taxon>Palaeoptera</taxon>
        <taxon>Odonata</taxon>
        <taxon>Epiprocta</taxon>
        <taxon>Anisoptera</taxon>
        <taxon>Libelluloidea</taxon>
        <taxon>Libellulidae</taxon>
        <taxon>Ladona</taxon>
    </lineage>
</organism>
<dbReference type="InterPro" id="IPR050964">
    <property type="entry name" value="Striated_Muscle_Regulatory"/>
</dbReference>
<keyword evidence="1" id="KW-0677">Repeat</keyword>
<reference evidence="3" key="2">
    <citation type="submission" date="2017-10" db="EMBL/GenBank/DDBJ databases">
        <title>Ladona fulva Genome sequencing and assembly.</title>
        <authorList>
            <person name="Murali S."/>
            <person name="Richards S."/>
            <person name="Bandaranaike D."/>
            <person name="Bellair M."/>
            <person name="Blankenburg K."/>
            <person name="Chao H."/>
            <person name="Dinh H."/>
            <person name="Doddapaneni H."/>
            <person name="Dugan-Rocha S."/>
            <person name="Elkadiri S."/>
            <person name="Gnanaolivu R."/>
            <person name="Hernandez B."/>
            <person name="Skinner E."/>
            <person name="Javaid M."/>
            <person name="Lee S."/>
            <person name="Li M."/>
            <person name="Ming W."/>
            <person name="Munidasa M."/>
            <person name="Muniz J."/>
            <person name="Nguyen L."/>
            <person name="Hughes D."/>
            <person name="Osuji N."/>
            <person name="Pu L.-L."/>
            <person name="Puazo M."/>
            <person name="Qu C."/>
            <person name="Quiroz J."/>
            <person name="Raj R."/>
            <person name="Weissenberger G."/>
            <person name="Xin Y."/>
            <person name="Zou X."/>
            <person name="Han Y."/>
            <person name="Worley K."/>
            <person name="Muzny D."/>
            <person name="Gibbs R."/>
        </authorList>
    </citation>
    <scope>NUCLEOTIDE SEQUENCE</scope>
    <source>
        <strain evidence="3">Sampled in the wild</strain>
    </source>
</reference>
<protein>
    <recommendedName>
        <fullName evidence="2">Fibronectin type-III domain-containing protein</fullName>
    </recommendedName>
</protein>
<dbReference type="SMART" id="SM00060">
    <property type="entry name" value="FN3"/>
    <property type="match status" value="2"/>
</dbReference>
<dbReference type="Proteomes" id="UP000792457">
    <property type="component" value="Unassembled WGS sequence"/>
</dbReference>
<evidence type="ECO:0000259" key="2">
    <source>
        <dbReference type="PROSITE" id="PS50853"/>
    </source>
</evidence>
<accession>A0A8K0PBT4</accession>
<evidence type="ECO:0000313" key="4">
    <source>
        <dbReference type="Proteomes" id="UP000792457"/>
    </source>
</evidence>
<feature type="domain" description="Fibronectin type-III" evidence="2">
    <location>
        <begin position="37"/>
        <end position="133"/>
    </location>
</feature>
<dbReference type="InterPro" id="IPR036116">
    <property type="entry name" value="FN3_sf"/>
</dbReference>
<name>A0A8K0PBT4_LADFU</name>
<sequence length="278" mass="31681">MVVTPLDRKYYGIYKCKASNIHGTAEHEIQLREAHTPSEILQAKLEVITATTITFSFIGPKNDGGLPTRAYAVQYKEERKSWDEAMKTTWPVDSPYILEGLKPQTSYNFRFAAKNDVGFGEWSADEQHTMPKRSNPEEPRILSGVSLIDFGGPEGGIVMSPYVDRYELRWKIPADNGEPIDKYDIKFCPAKNTTIGWKESDKCDTIELKSHDHTAHELRNLQANTHYKIELRAHNGIGYSTPGQIIVKTARVLPFSKNVYYSFPFFCQKQNVFVVQLL</sequence>
<dbReference type="AlphaFoldDB" id="A0A8K0PBT4"/>
<evidence type="ECO:0000313" key="3">
    <source>
        <dbReference type="EMBL" id="KAG8237814.1"/>
    </source>
</evidence>
<dbReference type="InterPro" id="IPR013783">
    <property type="entry name" value="Ig-like_fold"/>
</dbReference>
<proteinExistence type="predicted"/>
<dbReference type="PANTHER" id="PTHR13817:SF73">
    <property type="entry name" value="FIBRONECTIN TYPE-III DOMAIN-CONTAINING PROTEIN"/>
    <property type="match status" value="1"/>
</dbReference>